<accession>A0A9R1VFJ1</accession>
<name>A0A9R1VFJ1_LACSA</name>
<reference evidence="1 2" key="1">
    <citation type="journal article" date="2017" name="Nat. Commun.">
        <title>Genome assembly with in vitro proximity ligation data and whole-genome triplication in lettuce.</title>
        <authorList>
            <person name="Reyes-Chin-Wo S."/>
            <person name="Wang Z."/>
            <person name="Yang X."/>
            <person name="Kozik A."/>
            <person name="Arikit S."/>
            <person name="Song C."/>
            <person name="Xia L."/>
            <person name="Froenicke L."/>
            <person name="Lavelle D.O."/>
            <person name="Truco M.J."/>
            <person name="Xia R."/>
            <person name="Zhu S."/>
            <person name="Xu C."/>
            <person name="Xu H."/>
            <person name="Xu X."/>
            <person name="Cox K."/>
            <person name="Korf I."/>
            <person name="Meyers B.C."/>
            <person name="Michelmore R.W."/>
        </authorList>
    </citation>
    <scope>NUCLEOTIDE SEQUENCE [LARGE SCALE GENOMIC DNA]</scope>
    <source>
        <strain evidence="2">cv. Salinas</strain>
        <tissue evidence="1">Seedlings</tissue>
    </source>
</reference>
<organism evidence="1 2">
    <name type="scientific">Lactuca sativa</name>
    <name type="common">Garden lettuce</name>
    <dbReference type="NCBI Taxonomy" id="4236"/>
    <lineage>
        <taxon>Eukaryota</taxon>
        <taxon>Viridiplantae</taxon>
        <taxon>Streptophyta</taxon>
        <taxon>Embryophyta</taxon>
        <taxon>Tracheophyta</taxon>
        <taxon>Spermatophyta</taxon>
        <taxon>Magnoliopsida</taxon>
        <taxon>eudicotyledons</taxon>
        <taxon>Gunneridae</taxon>
        <taxon>Pentapetalae</taxon>
        <taxon>asterids</taxon>
        <taxon>campanulids</taxon>
        <taxon>Asterales</taxon>
        <taxon>Asteraceae</taxon>
        <taxon>Cichorioideae</taxon>
        <taxon>Cichorieae</taxon>
        <taxon>Lactucinae</taxon>
        <taxon>Lactuca</taxon>
    </lineage>
</organism>
<sequence length="82" mass="9863">MVFYPSVIDQAIGSLERMFKQYKQYEDILVFYSQQIAKIWKSGCKMFICKTSMMLMIYSMNGSCYRNNYKLNIMQLTKYYIS</sequence>
<dbReference type="Proteomes" id="UP000235145">
    <property type="component" value="Unassembled WGS sequence"/>
</dbReference>
<dbReference type="EMBL" id="NBSK02000005">
    <property type="protein sequence ID" value="KAJ0203835.1"/>
    <property type="molecule type" value="Genomic_DNA"/>
</dbReference>
<keyword evidence="2" id="KW-1185">Reference proteome</keyword>
<dbReference type="AlphaFoldDB" id="A0A9R1VFJ1"/>
<proteinExistence type="predicted"/>
<protein>
    <submittedName>
        <fullName evidence="1">Uncharacterized protein</fullName>
    </submittedName>
</protein>
<evidence type="ECO:0000313" key="1">
    <source>
        <dbReference type="EMBL" id="KAJ0203835.1"/>
    </source>
</evidence>
<evidence type="ECO:0000313" key="2">
    <source>
        <dbReference type="Proteomes" id="UP000235145"/>
    </source>
</evidence>
<gene>
    <name evidence="1" type="ORF">LSAT_V11C500282050</name>
</gene>
<comment type="caution">
    <text evidence="1">The sequence shown here is derived from an EMBL/GenBank/DDBJ whole genome shotgun (WGS) entry which is preliminary data.</text>
</comment>